<protein>
    <submittedName>
        <fullName evidence="1">Uncharacterized protein</fullName>
    </submittedName>
</protein>
<reference evidence="1 2" key="1">
    <citation type="submission" date="2015-11" db="EMBL/GenBank/DDBJ databases">
        <title>Genomic analysis of 38 Legionella species identifies large and diverse effector repertoires.</title>
        <authorList>
            <person name="Burstein D."/>
            <person name="Amaro F."/>
            <person name="Zusman T."/>
            <person name="Lifshitz Z."/>
            <person name="Cohen O."/>
            <person name="Gilbert J.A."/>
            <person name="Pupko T."/>
            <person name="Shuman H.A."/>
            <person name="Segal G."/>
        </authorList>
    </citation>
    <scope>NUCLEOTIDE SEQUENCE [LARGE SCALE GENOMIC DNA]</scope>
    <source>
        <strain evidence="1 2">Bercovier 4</strain>
    </source>
</reference>
<gene>
    <name evidence="1" type="ORF">Lisr_0206</name>
</gene>
<dbReference type="STRING" id="454.Lisr_0206"/>
<comment type="caution">
    <text evidence="1">The sequence shown here is derived from an EMBL/GenBank/DDBJ whole genome shotgun (WGS) entry which is preliminary data.</text>
</comment>
<sequence>MPGFFIQKGIKLKDHFRKERKKQRELQAKYQLSSYLNPLIAEMVCKLSYKNGMFSFPNGEIPHGRYLFIRTLEGKIFAAKEENVAHHSYLSNGKKVLSAGYFIFRQGKLILVSNESGHYTPTNEEFFQEIKFYLSISQNEDLIYEDHSSFPLKQEIYHYMAKQILIDNWQPLAVYKNVQSNFGKKLKSSNEALMNETKSNNIETQKNSHYLPDSQLLLPIENENQKVLIVGL</sequence>
<name>A0A0W0WNY9_9GAMM</name>
<dbReference type="EMBL" id="LNYH01000005">
    <property type="protein sequence ID" value="KTD34028.1"/>
    <property type="molecule type" value="Genomic_DNA"/>
</dbReference>
<evidence type="ECO:0000313" key="1">
    <source>
        <dbReference type="EMBL" id="KTD34028.1"/>
    </source>
</evidence>
<dbReference type="PATRIC" id="fig|454.4.peg.215"/>
<dbReference type="RefSeq" id="WP_058500597.1">
    <property type="nucleotide sequence ID" value="NZ_CAAAJA010000005.1"/>
</dbReference>
<dbReference type="Proteomes" id="UP000054761">
    <property type="component" value="Unassembled WGS sequence"/>
</dbReference>
<organism evidence="1 2">
    <name type="scientific">Legionella israelensis</name>
    <dbReference type="NCBI Taxonomy" id="454"/>
    <lineage>
        <taxon>Bacteria</taxon>
        <taxon>Pseudomonadati</taxon>
        <taxon>Pseudomonadota</taxon>
        <taxon>Gammaproteobacteria</taxon>
        <taxon>Legionellales</taxon>
        <taxon>Legionellaceae</taxon>
        <taxon>Legionella</taxon>
    </lineage>
</organism>
<proteinExistence type="predicted"/>
<dbReference type="OrthoDB" id="5653635at2"/>
<dbReference type="AlphaFoldDB" id="A0A0W0WNY9"/>
<keyword evidence="2" id="KW-1185">Reference proteome</keyword>
<evidence type="ECO:0000313" key="2">
    <source>
        <dbReference type="Proteomes" id="UP000054761"/>
    </source>
</evidence>
<accession>A0A0W0WNY9</accession>